<sequence length="151" mass="17070">MLSGFAKRKRALDSLFRDDISLSFGEFICMLLKSQGNYRFSALTSSGEEIYVSIPEKFRNAYFFRANSFVICFPLEMPKVRGEIVCMLSDDQVLTLASKPDWPTIFTNLPKGRNIDKGESYVDPDLLPPSNSESEEDEEESSSEPIESNCV</sequence>
<evidence type="ECO:0000313" key="8">
    <source>
        <dbReference type="Proteomes" id="UP000278807"/>
    </source>
</evidence>
<dbReference type="OrthoDB" id="1738325at2759"/>
<dbReference type="PANTHER" id="PTHR21641">
    <property type="entry name" value="TRANSLATION INITIATION FACTOR-RELATED"/>
    <property type="match status" value="1"/>
</dbReference>
<evidence type="ECO:0000313" key="9">
    <source>
        <dbReference type="WBParaSite" id="HNAJ_0000161701-mRNA-1"/>
    </source>
</evidence>
<reference evidence="9" key="1">
    <citation type="submission" date="2017-02" db="UniProtKB">
        <authorList>
            <consortium name="WormBaseParasite"/>
        </authorList>
    </citation>
    <scope>IDENTIFICATION</scope>
</reference>
<dbReference type="InterPro" id="IPR001253">
    <property type="entry name" value="TIF_eIF-1A"/>
</dbReference>
<organism evidence="9">
    <name type="scientific">Rodentolepis nana</name>
    <name type="common">Dwarf tapeworm</name>
    <name type="synonym">Hymenolepis nana</name>
    <dbReference type="NCBI Taxonomy" id="102285"/>
    <lineage>
        <taxon>Eukaryota</taxon>
        <taxon>Metazoa</taxon>
        <taxon>Spiralia</taxon>
        <taxon>Lophotrochozoa</taxon>
        <taxon>Platyhelminthes</taxon>
        <taxon>Cestoda</taxon>
        <taxon>Eucestoda</taxon>
        <taxon>Cyclophyllidea</taxon>
        <taxon>Hymenolepididae</taxon>
        <taxon>Rodentolepis</taxon>
    </lineage>
</organism>
<protein>
    <recommendedName>
        <fullName evidence="2">Probable RNA-binding protein EIF1AD</fullName>
    </recommendedName>
    <alternativeName>
        <fullName evidence="4">Eukaryotic translation initiation factor 1A domain-containing protein</fullName>
    </alternativeName>
</protein>
<gene>
    <name evidence="7" type="ORF">HNAJ_LOCUS1616</name>
</gene>
<dbReference type="GO" id="GO:0003723">
    <property type="term" value="F:RNA binding"/>
    <property type="evidence" value="ECO:0007669"/>
    <property type="project" value="UniProtKB-KW"/>
</dbReference>
<dbReference type="GO" id="GO:0005634">
    <property type="term" value="C:nucleus"/>
    <property type="evidence" value="ECO:0007669"/>
    <property type="project" value="TreeGrafter"/>
</dbReference>
<dbReference type="PANTHER" id="PTHR21641:SF0">
    <property type="entry name" value="RNA-BINDING PROTEIN EIF1AD-RELATED"/>
    <property type="match status" value="1"/>
</dbReference>
<dbReference type="InterPro" id="IPR012340">
    <property type="entry name" value="NA-bd_OB-fold"/>
</dbReference>
<dbReference type="WBParaSite" id="HNAJ_0000161701-mRNA-1">
    <property type="protein sequence ID" value="HNAJ_0000161701-mRNA-1"/>
    <property type="gene ID" value="HNAJ_0000161701"/>
</dbReference>
<reference evidence="7 8" key="2">
    <citation type="submission" date="2018-11" db="EMBL/GenBank/DDBJ databases">
        <authorList>
            <consortium name="Pathogen Informatics"/>
        </authorList>
    </citation>
    <scope>NUCLEOTIDE SEQUENCE [LARGE SCALE GENOMIC DNA]</scope>
</reference>
<evidence type="ECO:0000256" key="2">
    <source>
        <dbReference type="ARBA" id="ARBA00020989"/>
    </source>
</evidence>
<evidence type="ECO:0000259" key="6">
    <source>
        <dbReference type="Pfam" id="PF01176"/>
    </source>
</evidence>
<feature type="domain" description="S1-like" evidence="6">
    <location>
        <begin position="25"/>
        <end position="85"/>
    </location>
</feature>
<dbReference type="Gene3D" id="2.40.50.140">
    <property type="entry name" value="Nucleic acid-binding proteins"/>
    <property type="match status" value="1"/>
</dbReference>
<keyword evidence="3" id="KW-0694">RNA-binding</keyword>
<accession>A0A0R3T3M5</accession>
<evidence type="ECO:0000256" key="1">
    <source>
        <dbReference type="ARBA" id="ARBA00007340"/>
    </source>
</evidence>
<dbReference type="SUPFAM" id="SSF50249">
    <property type="entry name" value="Nucleic acid-binding proteins"/>
    <property type="match status" value="1"/>
</dbReference>
<dbReference type="Pfam" id="PF01176">
    <property type="entry name" value="eIF-1a"/>
    <property type="match status" value="1"/>
</dbReference>
<proteinExistence type="inferred from homology"/>
<dbReference type="STRING" id="102285.A0A0R3T3M5"/>
<dbReference type="SMART" id="SM00652">
    <property type="entry name" value="eIF1a"/>
    <property type="match status" value="1"/>
</dbReference>
<dbReference type="AlphaFoldDB" id="A0A0R3T3M5"/>
<dbReference type="InterPro" id="IPR039294">
    <property type="entry name" value="EIF1AD"/>
</dbReference>
<evidence type="ECO:0000256" key="4">
    <source>
        <dbReference type="ARBA" id="ARBA00031998"/>
    </source>
</evidence>
<dbReference type="EMBL" id="UZAE01000650">
    <property type="protein sequence ID" value="VDN97475.1"/>
    <property type="molecule type" value="Genomic_DNA"/>
</dbReference>
<evidence type="ECO:0000256" key="5">
    <source>
        <dbReference type="SAM" id="MobiDB-lite"/>
    </source>
</evidence>
<dbReference type="Proteomes" id="UP000278807">
    <property type="component" value="Unassembled WGS sequence"/>
</dbReference>
<dbReference type="GO" id="GO:0003743">
    <property type="term" value="F:translation initiation factor activity"/>
    <property type="evidence" value="ECO:0007669"/>
    <property type="project" value="InterPro"/>
</dbReference>
<dbReference type="InterPro" id="IPR006196">
    <property type="entry name" value="RNA-binding_domain_S1_IF1"/>
</dbReference>
<feature type="compositionally biased region" description="Acidic residues" evidence="5">
    <location>
        <begin position="133"/>
        <end position="142"/>
    </location>
</feature>
<keyword evidence="8" id="KW-1185">Reference proteome</keyword>
<name>A0A0R3T3M5_RODNA</name>
<comment type="similarity">
    <text evidence="1">Belongs to the EIF1AD family.</text>
</comment>
<evidence type="ECO:0000256" key="3">
    <source>
        <dbReference type="ARBA" id="ARBA00022884"/>
    </source>
</evidence>
<feature type="region of interest" description="Disordered" evidence="5">
    <location>
        <begin position="111"/>
        <end position="151"/>
    </location>
</feature>
<evidence type="ECO:0000313" key="7">
    <source>
        <dbReference type="EMBL" id="VDN97475.1"/>
    </source>
</evidence>